<evidence type="ECO:0000313" key="4">
    <source>
        <dbReference type="Proteomes" id="UP000014680"/>
    </source>
</evidence>
<dbReference type="KEGG" id="eiv:EIN_479640"/>
<dbReference type="Gene3D" id="3.60.21.10">
    <property type="match status" value="1"/>
</dbReference>
<organism evidence="3 4">
    <name type="scientific">Entamoeba invadens IP1</name>
    <dbReference type="NCBI Taxonomy" id="370355"/>
    <lineage>
        <taxon>Eukaryota</taxon>
        <taxon>Amoebozoa</taxon>
        <taxon>Evosea</taxon>
        <taxon>Archamoebae</taxon>
        <taxon>Mastigamoebida</taxon>
        <taxon>Entamoebidae</taxon>
        <taxon>Entamoeba</taxon>
    </lineage>
</organism>
<gene>
    <name evidence="3" type="ORF">EIN_479640</name>
</gene>
<evidence type="ECO:0000256" key="1">
    <source>
        <dbReference type="RuleBase" id="RU004273"/>
    </source>
</evidence>
<dbReference type="PANTHER" id="PTHR45673">
    <property type="entry name" value="SERINE/THREONINE-PROTEIN PHOSPHATASE 2B CATALYTIC SUBUNIT 1-RELATED"/>
    <property type="match status" value="1"/>
</dbReference>
<dbReference type="PRINTS" id="PR00114">
    <property type="entry name" value="STPHPHTASE"/>
</dbReference>
<dbReference type="AlphaFoldDB" id="L7FMU6"/>
<dbReference type="RefSeq" id="XP_004258582.1">
    <property type="nucleotide sequence ID" value="XM_004258534.1"/>
</dbReference>
<dbReference type="GeneID" id="14890793"/>
<evidence type="ECO:0000259" key="2">
    <source>
        <dbReference type="PROSITE" id="PS00125"/>
    </source>
</evidence>
<feature type="domain" description="Serine/threonine specific protein phosphatases" evidence="2">
    <location>
        <begin position="118"/>
        <end position="123"/>
    </location>
</feature>
<comment type="similarity">
    <text evidence="1">Belongs to the PPP phosphatase family.</text>
</comment>
<protein>
    <recommendedName>
        <fullName evidence="1">Serine/threonine-protein phosphatase</fullName>
        <ecNumber evidence="1">3.1.3.16</ecNumber>
    </recommendedName>
</protein>
<dbReference type="GO" id="GO:0097720">
    <property type="term" value="P:calcineurin-mediated signaling"/>
    <property type="evidence" value="ECO:0007669"/>
    <property type="project" value="InterPro"/>
</dbReference>
<dbReference type="VEuPathDB" id="AmoebaDB:EIN_479640"/>
<comment type="catalytic activity">
    <reaction evidence="1">
        <text>O-phospho-L-threonyl-[protein] + H2O = L-threonyl-[protein] + phosphate</text>
        <dbReference type="Rhea" id="RHEA:47004"/>
        <dbReference type="Rhea" id="RHEA-COMP:11060"/>
        <dbReference type="Rhea" id="RHEA-COMP:11605"/>
        <dbReference type="ChEBI" id="CHEBI:15377"/>
        <dbReference type="ChEBI" id="CHEBI:30013"/>
        <dbReference type="ChEBI" id="CHEBI:43474"/>
        <dbReference type="ChEBI" id="CHEBI:61977"/>
        <dbReference type="EC" id="3.1.3.16"/>
    </reaction>
</comment>
<evidence type="ECO:0000313" key="3">
    <source>
        <dbReference type="EMBL" id="ELP91811.1"/>
    </source>
</evidence>
<name>L7FMU6_ENTIV</name>
<accession>L7FMU6</accession>
<dbReference type="InterPro" id="IPR006186">
    <property type="entry name" value="Ser/Thr-sp_prot-phosphatase"/>
</dbReference>
<feature type="non-terminal residue" evidence="3">
    <location>
        <position position="153"/>
    </location>
</feature>
<reference evidence="3 4" key="1">
    <citation type="submission" date="2012-10" db="EMBL/GenBank/DDBJ databases">
        <authorList>
            <person name="Zafar N."/>
            <person name="Inman J."/>
            <person name="Hall N."/>
            <person name="Lorenzi H."/>
            <person name="Caler E."/>
        </authorList>
    </citation>
    <scope>NUCLEOTIDE SEQUENCE [LARGE SCALE GENOMIC DNA]</scope>
    <source>
        <strain evidence="3 4">IP1</strain>
    </source>
</reference>
<dbReference type="InterPro" id="IPR029052">
    <property type="entry name" value="Metallo-depent_PP-like"/>
</dbReference>
<dbReference type="OrthoDB" id="5593063at2759"/>
<dbReference type="SMART" id="SM00156">
    <property type="entry name" value="PP2Ac"/>
    <property type="match status" value="1"/>
</dbReference>
<sequence>MTLDLSKVNGHFDLKLLREHFMKGGLVSENTLSTLIESAKIIFKTEKNVINVNKNTSVFGDIHGQYFDLLSELDEVFVNYYNNHIFLGDYVDRGEYSCEVLITLLCLKMNNPNSVIMLRGNHESDMMCSSYGFKSECIWKYGDAIYNQFLLLF</sequence>
<dbReference type="Proteomes" id="UP000014680">
    <property type="component" value="Unassembled WGS sequence"/>
</dbReference>
<dbReference type="SUPFAM" id="SSF56300">
    <property type="entry name" value="Metallo-dependent phosphatases"/>
    <property type="match status" value="1"/>
</dbReference>
<dbReference type="OMA" id="MRANCKG"/>
<dbReference type="EMBL" id="KB206434">
    <property type="protein sequence ID" value="ELP91811.1"/>
    <property type="molecule type" value="Genomic_DNA"/>
</dbReference>
<dbReference type="InterPro" id="IPR043360">
    <property type="entry name" value="PP2B"/>
</dbReference>
<keyword evidence="1 3" id="KW-0378">Hydrolase</keyword>
<dbReference type="PROSITE" id="PS00125">
    <property type="entry name" value="SER_THR_PHOSPHATASE"/>
    <property type="match status" value="1"/>
</dbReference>
<dbReference type="Pfam" id="PF00149">
    <property type="entry name" value="Metallophos"/>
    <property type="match status" value="1"/>
</dbReference>
<dbReference type="GO" id="GO:0033192">
    <property type="term" value="F:calmodulin-dependent protein phosphatase activity"/>
    <property type="evidence" value="ECO:0007669"/>
    <property type="project" value="InterPro"/>
</dbReference>
<dbReference type="InterPro" id="IPR004843">
    <property type="entry name" value="Calcineurin-like_PHP"/>
</dbReference>
<keyword evidence="4" id="KW-1185">Reference proteome</keyword>
<proteinExistence type="inferred from homology"/>
<dbReference type="EC" id="3.1.3.16" evidence="1"/>